<dbReference type="PANTHER" id="PTHR22854">
    <property type="entry name" value="TRYPTOPHAN BIOSYNTHESIS PROTEIN"/>
    <property type="match status" value="1"/>
</dbReference>
<comment type="caution">
    <text evidence="10">The sequence shown here is derived from an EMBL/GenBank/DDBJ whole genome shotgun (WGS) entry which is preliminary data.</text>
</comment>
<comment type="catalytic activity">
    <reaction evidence="1">
        <text>1-(2-carboxyphenylamino)-1-deoxy-D-ribulose 5-phosphate + H(+) = (1S,2R)-1-C-(indol-3-yl)glycerol 3-phosphate + CO2 + H2O</text>
        <dbReference type="Rhea" id="RHEA:23476"/>
        <dbReference type="ChEBI" id="CHEBI:15377"/>
        <dbReference type="ChEBI" id="CHEBI:15378"/>
        <dbReference type="ChEBI" id="CHEBI:16526"/>
        <dbReference type="ChEBI" id="CHEBI:58613"/>
        <dbReference type="ChEBI" id="CHEBI:58866"/>
        <dbReference type="EC" id="4.1.1.48"/>
    </reaction>
</comment>
<dbReference type="InterPro" id="IPR045186">
    <property type="entry name" value="Indole-3-glycerol_P_synth"/>
</dbReference>
<dbReference type="InterPro" id="IPR013798">
    <property type="entry name" value="Indole-3-glycerol_P_synth_dom"/>
</dbReference>
<dbReference type="SUPFAM" id="SSF51366">
    <property type="entry name" value="Ribulose-phoshate binding barrel"/>
    <property type="match status" value="1"/>
</dbReference>
<dbReference type="UniPathway" id="UPA00035">
    <property type="reaction ID" value="UER00043"/>
</dbReference>
<accession>A0A211YQU9</accession>
<dbReference type="Gene3D" id="3.20.20.70">
    <property type="entry name" value="Aldolase class I"/>
    <property type="match status" value="1"/>
</dbReference>
<evidence type="ECO:0000259" key="9">
    <source>
        <dbReference type="Pfam" id="PF00218"/>
    </source>
</evidence>
<dbReference type="EC" id="4.1.1.48" evidence="3"/>
<dbReference type="Proteomes" id="UP000196694">
    <property type="component" value="Unassembled WGS sequence"/>
</dbReference>
<dbReference type="Pfam" id="PF00218">
    <property type="entry name" value="IGPS"/>
    <property type="match status" value="1"/>
</dbReference>
<keyword evidence="4" id="KW-0028">Amino-acid biosynthesis</keyword>
<feature type="domain" description="Indole-3-glycerol phosphate synthase" evidence="9">
    <location>
        <begin position="30"/>
        <end position="248"/>
    </location>
</feature>
<dbReference type="AlphaFoldDB" id="A0A211YQU9"/>
<dbReference type="GO" id="GO:0004640">
    <property type="term" value="F:phosphoribosylanthranilate isomerase activity"/>
    <property type="evidence" value="ECO:0007669"/>
    <property type="project" value="TreeGrafter"/>
</dbReference>
<dbReference type="GO" id="GO:0000162">
    <property type="term" value="P:L-tryptophan biosynthetic process"/>
    <property type="evidence" value="ECO:0007669"/>
    <property type="project" value="UniProtKB-UniPathway"/>
</dbReference>
<protein>
    <recommendedName>
        <fullName evidence="3">indole-3-glycerol-phosphate synthase</fullName>
        <ecNumber evidence="3">4.1.1.48</ecNumber>
    </recommendedName>
</protein>
<dbReference type="InterPro" id="IPR011060">
    <property type="entry name" value="RibuloseP-bd_barrel"/>
</dbReference>
<dbReference type="InterPro" id="IPR013785">
    <property type="entry name" value="Aldolase_TIM"/>
</dbReference>
<evidence type="ECO:0000256" key="6">
    <source>
        <dbReference type="ARBA" id="ARBA00022822"/>
    </source>
</evidence>
<proteinExistence type="predicted"/>
<sequence length="265" mass="29862">MVRQENMEHIPRGFLAEAYKRSRERTELLSSPPEPMSLRQAVEHTVQQEKRPALIIEYKRCSPRGFVAYHTPWSYLEATLPAADAYSVLVEPYWFCGSTELVAFFARYRPVLAKDFASSRAQLEEYRRASASAVLLILDMLGWKQLDTLYQEARSLGLEVLIETNNAEDAVETMHTYPEALVGINARNLETLEISYQRLLQEITKASARKPTAALLVAESSIDSAEKAVSLAQAGADALLIGTWAMKSPLEVRKLPERLRGYKLA</sequence>
<dbReference type="OrthoDB" id="15223at2157"/>
<keyword evidence="6" id="KW-0822">Tryptophan biosynthesis</keyword>
<evidence type="ECO:0000256" key="2">
    <source>
        <dbReference type="ARBA" id="ARBA00004696"/>
    </source>
</evidence>
<keyword evidence="5" id="KW-0210">Decarboxylase</keyword>
<evidence type="ECO:0000256" key="3">
    <source>
        <dbReference type="ARBA" id="ARBA00012362"/>
    </source>
</evidence>
<dbReference type="EMBL" id="NCQP01000001">
    <property type="protein sequence ID" value="OWJ55412.1"/>
    <property type="molecule type" value="Genomic_DNA"/>
</dbReference>
<dbReference type="GO" id="GO:0004425">
    <property type="term" value="F:indole-3-glycerol-phosphate synthase activity"/>
    <property type="evidence" value="ECO:0007669"/>
    <property type="project" value="UniProtKB-EC"/>
</dbReference>
<keyword evidence="8" id="KW-0456">Lyase</keyword>
<evidence type="ECO:0000313" key="10">
    <source>
        <dbReference type="EMBL" id="OWJ55412.1"/>
    </source>
</evidence>
<keyword evidence="7" id="KW-0057">Aromatic amino acid biosynthesis</keyword>
<evidence type="ECO:0000256" key="4">
    <source>
        <dbReference type="ARBA" id="ARBA00022605"/>
    </source>
</evidence>
<evidence type="ECO:0000256" key="8">
    <source>
        <dbReference type="ARBA" id="ARBA00023239"/>
    </source>
</evidence>
<reference evidence="10 11" key="1">
    <citation type="submission" date="2017-05" db="EMBL/GenBank/DDBJ databases">
        <title>The draft genome of the hyperthermophilic archaeon 'Pyrodictium delaneyi strain Hulk', an iron and nitrate reducer, reveals the capacity for sulfate reduction.</title>
        <authorList>
            <person name="Demey L.M."/>
            <person name="Miller C."/>
            <person name="Manzella M."/>
            <person name="Reguera G."/>
            <person name="Kashefi K."/>
        </authorList>
    </citation>
    <scope>NUCLEOTIDE SEQUENCE [LARGE SCALE GENOMIC DNA]</scope>
    <source>
        <strain evidence="10 11">Hulk</strain>
    </source>
</reference>
<evidence type="ECO:0000256" key="7">
    <source>
        <dbReference type="ARBA" id="ARBA00023141"/>
    </source>
</evidence>
<comment type="pathway">
    <text evidence="2">Amino-acid biosynthesis; L-tryptophan biosynthesis; L-tryptophan from chorismate: step 4/5.</text>
</comment>
<dbReference type="PANTHER" id="PTHR22854:SF2">
    <property type="entry name" value="INDOLE-3-GLYCEROL-PHOSPHATE SYNTHASE"/>
    <property type="match status" value="1"/>
</dbReference>
<evidence type="ECO:0000256" key="1">
    <source>
        <dbReference type="ARBA" id="ARBA00001633"/>
    </source>
</evidence>
<gene>
    <name evidence="10" type="ORF">Pdsh_00975</name>
</gene>
<evidence type="ECO:0000256" key="5">
    <source>
        <dbReference type="ARBA" id="ARBA00022793"/>
    </source>
</evidence>
<organism evidence="10 11">
    <name type="scientific">Pyrodictium delaneyi</name>
    <dbReference type="NCBI Taxonomy" id="1273541"/>
    <lineage>
        <taxon>Archaea</taxon>
        <taxon>Thermoproteota</taxon>
        <taxon>Thermoprotei</taxon>
        <taxon>Desulfurococcales</taxon>
        <taxon>Pyrodictiaceae</taxon>
        <taxon>Pyrodictium</taxon>
    </lineage>
</organism>
<name>A0A211YQU9_9CREN</name>
<keyword evidence="11" id="KW-1185">Reference proteome</keyword>
<evidence type="ECO:0000313" key="11">
    <source>
        <dbReference type="Proteomes" id="UP000196694"/>
    </source>
</evidence>